<evidence type="ECO:0000313" key="1">
    <source>
        <dbReference type="EMBL" id="MFD2590456.1"/>
    </source>
</evidence>
<protein>
    <recommendedName>
        <fullName evidence="3">DUF4296 domain-containing protein</fullName>
    </recommendedName>
</protein>
<comment type="caution">
    <text evidence="1">The sequence shown here is derived from an EMBL/GenBank/DDBJ whole genome shotgun (WGS) entry which is preliminary data.</text>
</comment>
<dbReference type="Proteomes" id="UP001597459">
    <property type="component" value="Unassembled WGS sequence"/>
</dbReference>
<organism evidence="1 2">
    <name type="scientific">Aquimarina hainanensis</name>
    <dbReference type="NCBI Taxonomy" id="1578017"/>
    <lineage>
        <taxon>Bacteria</taxon>
        <taxon>Pseudomonadati</taxon>
        <taxon>Bacteroidota</taxon>
        <taxon>Flavobacteriia</taxon>
        <taxon>Flavobacteriales</taxon>
        <taxon>Flavobacteriaceae</taxon>
        <taxon>Aquimarina</taxon>
    </lineage>
</organism>
<accession>A0ABW5N5M6</accession>
<reference evidence="2" key="1">
    <citation type="journal article" date="2019" name="Int. J. Syst. Evol. Microbiol.">
        <title>The Global Catalogue of Microorganisms (GCM) 10K type strain sequencing project: providing services to taxonomists for standard genome sequencing and annotation.</title>
        <authorList>
            <consortium name="The Broad Institute Genomics Platform"/>
            <consortium name="The Broad Institute Genome Sequencing Center for Infectious Disease"/>
            <person name="Wu L."/>
            <person name="Ma J."/>
        </authorList>
    </citation>
    <scope>NUCLEOTIDE SEQUENCE [LARGE SCALE GENOMIC DNA]</scope>
    <source>
        <strain evidence="2">KCTC 42423</strain>
    </source>
</reference>
<evidence type="ECO:0008006" key="3">
    <source>
        <dbReference type="Google" id="ProtNLM"/>
    </source>
</evidence>
<dbReference type="PROSITE" id="PS51257">
    <property type="entry name" value="PROKAR_LIPOPROTEIN"/>
    <property type="match status" value="1"/>
</dbReference>
<name>A0ABW5N5M6_9FLAO</name>
<gene>
    <name evidence="1" type="ORF">ACFSTE_06395</name>
</gene>
<evidence type="ECO:0000313" key="2">
    <source>
        <dbReference type="Proteomes" id="UP001597459"/>
    </source>
</evidence>
<dbReference type="EMBL" id="JBHULX010000004">
    <property type="protein sequence ID" value="MFD2590456.1"/>
    <property type="molecule type" value="Genomic_DNA"/>
</dbReference>
<proteinExistence type="predicted"/>
<dbReference type="RefSeq" id="WP_176028331.1">
    <property type="nucleotide sequence ID" value="NZ_JBHSJV010000001.1"/>
</dbReference>
<keyword evidence="2" id="KW-1185">Reference proteome</keyword>
<sequence length="133" mass="15612">MRTSIFVFLAVVICGCAIELPPTTDNINKIFESKDFTFAFINSEGNEKSLSFVNDYLVYKSEAPTYRREVTYQEVVLINRFIQELLDDHQNDITSDKSAYYKVYNTAYKIRMYPKQLGEERFMELLSFLKLVD</sequence>